<dbReference type="AlphaFoldDB" id="B1XX07"/>
<dbReference type="KEGG" id="lch:Lcho_0378"/>
<dbReference type="HOGENOM" id="CLU_168222_1_0_4"/>
<dbReference type="Proteomes" id="UP000001693">
    <property type="component" value="Chromosome"/>
</dbReference>
<gene>
    <name evidence="1" type="ordered locus">Lcho_0378</name>
</gene>
<reference evidence="1 2" key="1">
    <citation type="submission" date="2008-03" db="EMBL/GenBank/DDBJ databases">
        <title>Complete sequence of Leptothrix cholodnii SP-6.</title>
        <authorList>
            <consortium name="US DOE Joint Genome Institute"/>
            <person name="Copeland A."/>
            <person name="Lucas S."/>
            <person name="Lapidus A."/>
            <person name="Glavina del Rio T."/>
            <person name="Dalin E."/>
            <person name="Tice H."/>
            <person name="Bruce D."/>
            <person name="Goodwin L."/>
            <person name="Pitluck S."/>
            <person name="Chertkov O."/>
            <person name="Brettin T."/>
            <person name="Detter J.C."/>
            <person name="Han C."/>
            <person name="Kuske C.R."/>
            <person name="Schmutz J."/>
            <person name="Larimer F."/>
            <person name="Land M."/>
            <person name="Hauser L."/>
            <person name="Kyrpides N."/>
            <person name="Lykidis A."/>
            <person name="Emerson D."/>
            <person name="Richardson P."/>
        </authorList>
    </citation>
    <scope>NUCLEOTIDE SEQUENCE [LARGE SCALE GENOMIC DNA]</scope>
    <source>
        <strain evidence="2">ATCC 51168 / LMG 8142 / SP-6</strain>
    </source>
</reference>
<name>B1XX07_LEPCP</name>
<keyword evidence="2" id="KW-1185">Reference proteome</keyword>
<organism evidence="1 2">
    <name type="scientific">Leptothrix cholodnii (strain ATCC 51168 / LMG 8142 / SP-6)</name>
    <name type="common">Leptothrix discophora (strain SP-6)</name>
    <dbReference type="NCBI Taxonomy" id="395495"/>
    <lineage>
        <taxon>Bacteria</taxon>
        <taxon>Pseudomonadati</taxon>
        <taxon>Pseudomonadota</taxon>
        <taxon>Betaproteobacteria</taxon>
        <taxon>Burkholderiales</taxon>
        <taxon>Sphaerotilaceae</taxon>
        <taxon>Leptothrix</taxon>
    </lineage>
</organism>
<dbReference type="InterPro" id="IPR049708">
    <property type="entry name" value="PP0621-like"/>
</dbReference>
<proteinExistence type="predicted"/>
<accession>B1XX07</accession>
<evidence type="ECO:0000313" key="2">
    <source>
        <dbReference type="Proteomes" id="UP000001693"/>
    </source>
</evidence>
<evidence type="ECO:0008006" key="3">
    <source>
        <dbReference type="Google" id="ProtNLM"/>
    </source>
</evidence>
<dbReference type="RefSeq" id="WP_012345415.1">
    <property type="nucleotide sequence ID" value="NC_010524.1"/>
</dbReference>
<protein>
    <recommendedName>
        <fullName evidence="3">MYND finger</fullName>
    </recommendedName>
</protein>
<sequence>MRVLWWILLGLAAVWLFKSWRRRIDRADEPAAPPPTRPAPPTLPLEMVRCAHCGVHLPSSEAIQSAGLPYCSPAHRDAGPRSPARG</sequence>
<dbReference type="EMBL" id="CP001013">
    <property type="protein sequence ID" value="ACB32653.1"/>
    <property type="molecule type" value="Genomic_DNA"/>
</dbReference>
<dbReference type="OrthoDB" id="9814432at2"/>
<dbReference type="NCBIfam" id="NF041023">
    <property type="entry name" value="PP0621_fam"/>
    <property type="match status" value="1"/>
</dbReference>
<evidence type="ECO:0000313" key="1">
    <source>
        <dbReference type="EMBL" id="ACB32653.1"/>
    </source>
</evidence>
<dbReference type="STRING" id="395495.Lcho_0378"/>